<evidence type="ECO:0000313" key="3">
    <source>
        <dbReference type="Proteomes" id="UP000253769"/>
    </source>
</evidence>
<gene>
    <name evidence="2" type="ORF">DV711_07690</name>
</gene>
<dbReference type="EMBL" id="QQOH01000002">
    <property type="protein sequence ID" value="RDE22480.1"/>
    <property type="molecule type" value="Genomic_DNA"/>
</dbReference>
<dbReference type="Proteomes" id="UP000253769">
    <property type="component" value="Unassembled WGS sequence"/>
</dbReference>
<organism evidence="2 3">
    <name type="scientific">Motiliproteus coralliicola</name>
    <dbReference type="NCBI Taxonomy" id="2283196"/>
    <lineage>
        <taxon>Bacteria</taxon>
        <taxon>Pseudomonadati</taxon>
        <taxon>Pseudomonadota</taxon>
        <taxon>Gammaproteobacteria</taxon>
        <taxon>Oceanospirillales</taxon>
        <taxon>Oceanospirillaceae</taxon>
        <taxon>Motiliproteus</taxon>
    </lineage>
</organism>
<keyword evidence="1" id="KW-0175">Coiled coil</keyword>
<reference evidence="2 3" key="1">
    <citation type="submission" date="2018-07" db="EMBL/GenBank/DDBJ databases">
        <title>Motiliproteus coralliicola sp. nov., a bacterium isolated from Coral.</title>
        <authorList>
            <person name="Wang G."/>
        </authorList>
    </citation>
    <scope>NUCLEOTIDE SEQUENCE [LARGE SCALE GENOMIC DNA]</scope>
    <source>
        <strain evidence="2 3">C34</strain>
    </source>
</reference>
<name>A0A369WKA2_9GAMM</name>
<keyword evidence="3" id="KW-1185">Reference proteome</keyword>
<sequence length="84" mass="10092">MKTRKLIDRIRALFDDDLRSSQKNREALEEVLKQLRSKEKKFEAELQQEPSPERREKLEMKIKLVRSQRKKGIEKLKQAQQSAK</sequence>
<feature type="coiled-coil region" evidence="1">
    <location>
        <begin position="18"/>
        <end position="48"/>
    </location>
</feature>
<evidence type="ECO:0000256" key="1">
    <source>
        <dbReference type="SAM" id="Coils"/>
    </source>
</evidence>
<dbReference type="RefSeq" id="WP_114695104.1">
    <property type="nucleotide sequence ID" value="NZ_QQOH01000002.1"/>
</dbReference>
<dbReference type="AlphaFoldDB" id="A0A369WKA2"/>
<comment type="caution">
    <text evidence="2">The sequence shown here is derived from an EMBL/GenBank/DDBJ whole genome shotgun (WGS) entry which is preliminary data.</text>
</comment>
<evidence type="ECO:0000313" key="2">
    <source>
        <dbReference type="EMBL" id="RDE22480.1"/>
    </source>
</evidence>
<proteinExistence type="predicted"/>
<dbReference type="OrthoDB" id="5796609at2"/>
<protein>
    <submittedName>
        <fullName evidence="2">Uncharacterized protein</fullName>
    </submittedName>
</protein>
<accession>A0A369WKA2</accession>